<organism evidence="1 2">
    <name type="scientific">Priestia taiwanensis</name>
    <dbReference type="NCBI Taxonomy" id="1347902"/>
    <lineage>
        <taxon>Bacteria</taxon>
        <taxon>Bacillati</taxon>
        <taxon>Bacillota</taxon>
        <taxon>Bacilli</taxon>
        <taxon>Bacillales</taxon>
        <taxon>Bacillaceae</taxon>
        <taxon>Priestia</taxon>
    </lineage>
</organism>
<comment type="caution">
    <text evidence="1">The sequence shown here is derived from an EMBL/GenBank/DDBJ whole genome shotgun (WGS) entry which is preliminary data.</text>
</comment>
<evidence type="ECO:0000313" key="1">
    <source>
        <dbReference type="EMBL" id="GGE56124.1"/>
    </source>
</evidence>
<dbReference type="EMBL" id="BMFK01000001">
    <property type="protein sequence ID" value="GGE56124.1"/>
    <property type="molecule type" value="Genomic_DNA"/>
</dbReference>
<sequence length="64" mass="6932">MNKLSIDGFILAVITTNPSKIAGGVAVFACETTEEVHQVTSDLEYILDGTAHKLGNEMFIIVKH</sequence>
<dbReference type="InterPro" id="IPR054055">
    <property type="entry name" value="YpzH"/>
</dbReference>
<reference evidence="1" key="1">
    <citation type="journal article" date="2014" name="Int. J. Syst. Evol. Microbiol.">
        <title>Complete genome sequence of Corynebacterium casei LMG S-19264T (=DSM 44701T), isolated from a smear-ripened cheese.</title>
        <authorList>
            <consortium name="US DOE Joint Genome Institute (JGI-PGF)"/>
            <person name="Walter F."/>
            <person name="Albersmeier A."/>
            <person name="Kalinowski J."/>
            <person name="Ruckert C."/>
        </authorList>
    </citation>
    <scope>NUCLEOTIDE SEQUENCE</scope>
    <source>
        <strain evidence="1">CGMCC 1.12698</strain>
    </source>
</reference>
<dbReference type="Proteomes" id="UP000605259">
    <property type="component" value="Unassembled WGS sequence"/>
</dbReference>
<protein>
    <submittedName>
        <fullName evidence="1">Uncharacterized protein</fullName>
    </submittedName>
</protein>
<keyword evidence="2" id="KW-1185">Reference proteome</keyword>
<evidence type="ECO:0000313" key="2">
    <source>
        <dbReference type="Proteomes" id="UP000605259"/>
    </source>
</evidence>
<accession>A0A917AJK6</accession>
<name>A0A917AJK6_9BACI</name>
<dbReference type="Pfam" id="PF21835">
    <property type="entry name" value="YIEGIA_cap"/>
    <property type="match status" value="1"/>
</dbReference>
<proteinExistence type="predicted"/>
<reference evidence="1" key="2">
    <citation type="submission" date="2020-09" db="EMBL/GenBank/DDBJ databases">
        <authorList>
            <person name="Sun Q."/>
            <person name="Zhou Y."/>
        </authorList>
    </citation>
    <scope>NUCLEOTIDE SEQUENCE</scope>
    <source>
        <strain evidence="1">CGMCC 1.12698</strain>
    </source>
</reference>
<dbReference type="AlphaFoldDB" id="A0A917AJK6"/>
<gene>
    <name evidence="1" type="primary">ypzH</name>
    <name evidence="1" type="ORF">GCM10007140_03030</name>
</gene>